<gene>
    <name evidence="1" type="ORF">SISSUDRAFT_1066046</name>
</gene>
<dbReference type="EMBL" id="KV428233">
    <property type="protein sequence ID" value="KZT33562.1"/>
    <property type="molecule type" value="Genomic_DNA"/>
</dbReference>
<organism evidence="1 2">
    <name type="scientific">Sistotremastrum suecicum HHB10207 ss-3</name>
    <dbReference type="NCBI Taxonomy" id="1314776"/>
    <lineage>
        <taxon>Eukaryota</taxon>
        <taxon>Fungi</taxon>
        <taxon>Dikarya</taxon>
        <taxon>Basidiomycota</taxon>
        <taxon>Agaricomycotina</taxon>
        <taxon>Agaricomycetes</taxon>
        <taxon>Sistotremastrales</taxon>
        <taxon>Sistotremastraceae</taxon>
        <taxon>Sistotremastrum</taxon>
    </lineage>
</organism>
<dbReference type="Proteomes" id="UP000076798">
    <property type="component" value="Unassembled WGS sequence"/>
</dbReference>
<dbReference type="AlphaFoldDB" id="A0A165YSM1"/>
<evidence type="ECO:0000313" key="2">
    <source>
        <dbReference type="Proteomes" id="UP000076798"/>
    </source>
</evidence>
<keyword evidence="2" id="KW-1185">Reference proteome</keyword>
<name>A0A165YSM1_9AGAM</name>
<sequence>MFGTYTIKSRGEQAQNLSPKIQYGQAVVVQNRPWVRFECLVAGNHGQYQVIEGDWEAGAHQPLPVLRVFAVIPPANPLGGQVIYLESPQHRIFWNQPKYLIQLQSHPALPNLRFSYDGNSGRSTEFEAFALDQQCQYARQISVDGGPSITFGSTSLREIGQQAEDDCPTIHWGPDEDQMMVLGFSCWLVNQWGELVLLGDNVPPGGNLNLVQLWREATPDEDDDEDGYVLLQDLRVRWMYPNYKIKLHQDLPPGNGFYFKYGEFVFTEFQLVSQRQWSRRTTQAVAIAN</sequence>
<accession>A0A165YSM1</accession>
<proteinExistence type="predicted"/>
<evidence type="ECO:0000313" key="1">
    <source>
        <dbReference type="EMBL" id="KZT33562.1"/>
    </source>
</evidence>
<protein>
    <submittedName>
        <fullName evidence="1">Uncharacterized protein</fullName>
    </submittedName>
</protein>
<reference evidence="1 2" key="1">
    <citation type="journal article" date="2016" name="Mol. Biol. Evol.">
        <title>Comparative Genomics of Early-Diverging Mushroom-Forming Fungi Provides Insights into the Origins of Lignocellulose Decay Capabilities.</title>
        <authorList>
            <person name="Nagy L.G."/>
            <person name="Riley R."/>
            <person name="Tritt A."/>
            <person name="Adam C."/>
            <person name="Daum C."/>
            <person name="Floudas D."/>
            <person name="Sun H."/>
            <person name="Yadav J.S."/>
            <person name="Pangilinan J."/>
            <person name="Larsson K.H."/>
            <person name="Matsuura K."/>
            <person name="Barry K."/>
            <person name="Labutti K."/>
            <person name="Kuo R."/>
            <person name="Ohm R.A."/>
            <person name="Bhattacharya S.S."/>
            <person name="Shirouzu T."/>
            <person name="Yoshinaga Y."/>
            <person name="Martin F.M."/>
            <person name="Grigoriev I.V."/>
            <person name="Hibbett D.S."/>
        </authorList>
    </citation>
    <scope>NUCLEOTIDE SEQUENCE [LARGE SCALE GENOMIC DNA]</scope>
    <source>
        <strain evidence="1 2">HHB10207 ss-3</strain>
    </source>
</reference>